<gene>
    <name evidence="1" type="ORF">BGW36DRAFT_299979</name>
</gene>
<proteinExistence type="predicted"/>
<protein>
    <submittedName>
        <fullName evidence="1">Uncharacterized protein</fullName>
    </submittedName>
</protein>
<sequence length="57" mass="6818">EPRVERNQHRLGIENDPLHHYVSKLKGWYDESKEVDERHIPNDIMRLIKIIGDTVNI</sequence>
<dbReference type="EMBL" id="JAJTJA010000008">
    <property type="protein sequence ID" value="KAH8695687.1"/>
    <property type="molecule type" value="Genomic_DNA"/>
</dbReference>
<dbReference type="Proteomes" id="UP001201262">
    <property type="component" value="Unassembled WGS sequence"/>
</dbReference>
<accession>A0AAD4KSQ6</accession>
<dbReference type="AlphaFoldDB" id="A0AAD4KSQ6"/>
<evidence type="ECO:0000313" key="1">
    <source>
        <dbReference type="EMBL" id="KAH8695687.1"/>
    </source>
</evidence>
<reference evidence="1" key="1">
    <citation type="submission" date="2021-12" db="EMBL/GenBank/DDBJ databases">
        <title>Convergent genome expansion in fungi linked to evolution of root-endophyte symbiosis.</title>
        <authorList>
            <consortium name="DOE Joint Genome Institute"/>
            <person name="Ke Y.-H."/>
            <person name="Bonito G."/>
            <person name="Liao H.-L."/>
            <person name="Looney B."/>
            <person name="Rojas-Flechas A."/>
            <person name="Nash J."/>
            <person name="Hameed K."/>
            <person name="Schadt C."/>
            <person name="Martin F."/>
            <person name="Crous P.W."/>
            <person name="Miettinen O."/>
            <person name="Magnuson J.K."/>
            <person name="Labbe J."/>
            <person name="Jacobson D."/>
            <person name="Doktycz M.J."/>
            <person name="Veneault-Fourrey C."/>
            <person name="Kuo A."/>
            <person name="Mondo S."/>
            <person name="Calhoun S."/>
            <person name="Riley R."/>
            <person name="Ohm R."/>
            <person name="LaButti K."/>
            <person name="Andreopoulos B."/>
            <person name="Pangilinan J."/>
            <person name="Nolan M."/>
            <person name="Tritt A."/>
            <person name="Clum A."/>
            <person name="Lipzen A."/>
            <person name="Daum C."/>
            <person name="Barry K."/>
            <person name="Grigoriev I.V."/>
            <person name="Vilgalys R."/>
        </authorList>
    </citation>
    <scope>NUCLEOTIDE SEQUENCE</scope>
    <source>
        <strain evidence="1">PMI_201</strain>
    </source>
</reference>
<comment type="caution">
    <text evidence="1">The sequence shown here is derived from an EMBL/GenBank/DDBJ whole genome shotgun (WGS) entry which is preliminary data.</text>
</comment>
<dbReference type="RefSeq" id="XP_046070829.1">
    <property type="nucleotide sequence ID" value="XM_046211583.1"/>
</dbReference>
<feature type="non-terminal residue" evidence="1">
    <location>
        <position position="1"/>
    </location>
</feature>
<dbReference type="GeneID" id="70241870"/>
<name>A0AAD4KSQ6_9EURO</name>
<keyword evidence="2" id="KW-1185">Reference proteome</keyword>
<evidence type="ECO:0000313" key="2">
    <source>
        <dbReference type="Proteomes" id="UP001201262"/>
    </source>
</evidence>
<organism evidence="1 2">
    <name type="scientific">Talaromyces proteolyticus</name>
    <dbReference type="NCBI Taxonomy" id="1131652"/>
    <lineage>
        <taxon>Eukaryota</taxon>
        <taxon>Fungi</taxon>
        <taxon>Dikarya</taxon>
        <taxon>Ascomycota</taxon>
        <taxon>Pezizomycotina</taxon>
        <taxon>Eurotiomycetes</taxon>
        <taxon>Eurotiomycetidae</taxon>
        <taxon>Eurotiales</taxon>
        <taxon>Trichocomaceae</taxon>
        <taxon>Talaromyces</taxon>
        <taxon>Talaromyces sect. Bacilispori</taxon>
    </lineage>
</organism>